<dbReference type="RefSeq" id="WP_110322664.1">
    <property type="nucleotide sequence ID" value="NZ_QJKD01000004.1"/>
</dbReference>
<dbReference type="EMBL" id="QJKD01000004">
    <property type="protein sequence ID" value="PXX54329.1"/>
    <property type="molecule type" value="Genomic_DNA"/>
</dbReference>
<evidence type="ECO:0000313" key="2">
    <source>
        <dbReference type="Proteomes" id="UP000248057"/>
    </source>
</evidence>
<comment type="caution">
    <text evidence="1">The sequence shown here is derived from an EMBL/GenBank/DDBJ whole genome shotgun (WGS) entry which is preliminary data.</text>
</comment>
<evidence type="ECO:0008006" key="3">
    <source>
        <dbReference type="Google" id="ProtNLM"/>
    </source>
</evidence>
<dbReference type="GeneID" id="86061178"/>
<keyword evidence="2" id="KW-1185">Reference proteome</keyword>
<sequence length="385" mass="43779">MSEYQLEIKQVVDYPRCRIYRQFIQNLMADRSIRTNGGSGLFYYTVLCNYANFRTSYLRIDGIGYTVYPGEWICTVKELSAWFRTRFQCQAVSILDELQKRHLISYLFLDRGKVVKYKIRDWKKQNTVLDYNCPCQKDTGFFFMPVVTATELVSAGRCSEMDILLDLWMSAVYNDNQVQGSEIGPVVYFRNGTGSPLVAYSEMAARWGISKATTGRVLKKLADMDYISLMSFPGKTGSVIYLHSYLSTMFQISDVLVDKEEVAMSLKISITLPDEGEPQADSALTEHEVCVSEELSCVSKSDMDAVIRKMAQVLDAQGISCFRCPKSIYKLYPLSNACREEYIFHTLNTAARFGMSVCCGEDKPVYTFELSLSPTENDREGGCRE</sequence>
<protein>
    <recommendedName>
        <fullName evidence="3">MarR family transcriptional regulator</fullName>
    </recommendedName>
</protein>
<accession>A0A2V3Y911</accession>
<organism evidence="1 2">
    <name type="scientific">Hungatella effluvii</name>
    <dbReference type="NCBI Taxonomy" id="1096246"/>
    <lineage>
        <taxon>Bacteria</taxon>
        <taxon>Bacillati</taxon>
        <taxon>Bacillota</taxon>
        <taxon>Clostridia</taxon>
        <taxon>Lachnospirales</taxon>
        <taxon>Lachnospiraceae</taxon>
        <taxon>Hungatella</taxon>
    </lineage>
</organism>
<dbReference type="AlphaFoldDB" id="A0A2V3Y911"/>
<reference evidence="1 2" key="1">
    <citation type="submission" date="2018-05" db="EMBL/GenBank/DDBJ databases">
        <title>Genomic Encyclopedia of Type Strains, Phase IV (KMG-IV): sequencing the most valuable type-strain genomes for metagenomic binning, comparative biology and taxonomic classification.</title>
        <authorList>
            <person name="Goeker M."/>
        </authorList>
    </citation>
    <scope>NUCLEOTIDE SEQUENCE [LARGE SCALE GENOMIC DNA]</scope>
    <source>
        <strain evidence="1 2">DSM 24995</strain>
    </source>
</reference>
<name>A0A2V3Y911_9FIRM</name>
<proteinExistence type="predicted"/>
<dbReference type="Proteomes" id="UP000248057">
    <property type="component" value="Unassembled WGS sequence"/>
</dbReference>
<evidence type="ECO:0000313" key="1">
    <source>
        <dbReference type="EMBL" id="PXX54329.1"/>
    </source>
</evidence>
<gene>
    <name evidence="1" type="ORF">DFR60_104154</name>
</gene>